<dbReference type="OrthoDB" id="313263at2157"/>
<feature type="region of interest" description="Disordered" evidence="1">
    <location>
        <begin position="69"/>
        <end position="89"/>
    </location>
</feature>
<dbReference type="RefSeq" id="WP_188878167.1">
    <property type="nucleotide sequence ID" value="NZ_BMOQ01000004.1"/>
</dbReference>
<evidence type="ECO:0000259" key="2">
    <source>
        <dbReference type="Pfam" id="PF25923"/>
    </source>
</evidence>
<dbReference type="Pfam" id="PF25923">
    <property type="entry name" value="DUF7969"/>
    <property type="match status" value="1"/>
</dbReference>
<gene>
    <name evidence="3" type="ORF">GCM10009021_15550</name>
</gene>
<proteinExistence type="predicted"/>
<reference evidence="3 4" key="1">
    <citation type="journal article" date="2019" name="Int. J. Syst. Evol. Microbiol.">
        <title>The Global Catalogue of Microorganisms (GCM) 10K type strain sequencing project: providing services to taxonomists for standard genome sequencing and annotation.</title>
        <authorList>
            <consortium name="The Broad Institute Genomics Platform"/>
            <consortium name="The Broad Institute Genome Sequencing Center for Infectious Disease"/>
            <person name="Wu L."/>
            <person name="Ma J."/>
        </authorList>
    </citation>
    <scope>NUCLEOTIDE SEQUENCE [LARGE SCALE GENOMIC DNA]</scope>
    <source>
        <strain evidence="3 4">JCM 16331</strain>
    </source>
</reference>
<dbReference type="AlphaFoldDB" id="A0A830GC09"/>
<evidence type="ECO:0000313" key="4">
    <source>
        <dbReference type="Proteomes" id="UP000608850"/>
    </source>
</evidence>
<dbReference type="Proteomes" id="UP000608850">
    <property type="component" value="Unassembled WGS sequence"/>
</dbReference>
<keyword evidence="4" id="KW-1185">Reference proteome</keyword>
<protein>
    <recommendedName>
        <fullName evidence="2">DUF7969 domain-containing protein</fullName>
    </recommendedName>
</protein>
<comment type="caution">
    <text evidence="3">The sequence shown here is derived from an EMBL/GenBank/DDBJ whole genome shotgun (WGS) entry which is preliminary data.</text>
</comment>
<dbReference type="InterPro" id="IPR058275">
    <property type="entry name" value="DUF7969"/>
</dbReference>
<organism evidence="3 4">
    <name type="scientific">Halarchaeum nitratireducens</name>
    <dbReference type="NCBI Taxonomy" id="489913"/>
    <lineage>
        <taxon>Archaea</taxon>
        <taxon>Methanobacteriati</taxon>
        <taxon>Methanobacteriota</taxon>
        <taxon>Stenosarchaea group</taxon>
        <taxon>Halobacteria</taxon>
        <taxon>Halobacteriales</taxon>
        <taxon>Halobacteriaceae</taxon>
    </lineage>
</organism>
<feature type="compositionally biased region" description="Basic and acidic residues" evidence="1">
    <location>
        <begin position="115"/>
        <end position="129"/>
    </location>
</feature>
<feature type="region of interest" description="Disordered" evidence="1">
    <location>
        <begin position="110"/>
        <end position="145"/>
    </location>
</feature>
<evidence type="ECO:0000313" key="3">
    <source>
        <dbReference type="EMBL" id="GGN15946.1"/>
    </source>
</evidence>
<name>A0A830GC09_9EURY</name>
<evidence type="ECO:0000256" key="1">
    <source>
        <dbReference type="SAM" id="MobiDB-lite"/>
    </source>
</evidence>
<dbReference type="EMBL" id="BMOQ01000004">
    <property type="protein sequence ID" value="GGN15946.1"/>
    <property type="molecule type" value="Genomic_DNA"/>
</dbReference>
<feature type="domain" description="DUF7969" evidence="2">
    <location>
        <begin position="3"/>
        <end position="142"/>
    </location>
</feature>
<sequence length="145" mass="15580">MVAVRYYCPRCETVVAVERDAYLSDKSVTPYPLEGWTYVAPDGDYEESDVDGVRFVCGESDGCEWSRAEARAGGTEMETGARAGAGTETDAGGCGEPFYLNFVTYEDGEEVEAAGARESEYVELAEGRVPRGPRGPNGPSGPTNR</sequence>
<accession>A0A830GC09</accession>